<dbReference type="AlphaFoldDB" id="A0A8I1W9Q9"/>
<gene>
    <name evidence="1" type="ORF">J2R62_17120</name>
</gene>
<dbReference type="Proteomes" id="UP000664658">
    <property type="component" value="Unassembled WGS sequence"/>
</dbReference>
<evidence type="ECO:0000313" key="2">
    <source>
        <dbReference type="Proteomes" id="UP000664658"/>
    </source>
</evidence>
<dbReference type="EMBL" id="JAFNAA010000052">
    <property type="protein sequence ID" value="MBO1109891.1"/>
    <property type="molecule type" value="Genomic_DNA"/>
</dbReference>
<accession>A0A8I1W9Q9</accession>
<proteinExistence type="predicted"/>
<comment type="caution">
    <text evidence="1">The sequence shown here is derived from an EMBL/GenBank/DDBJ whole genome shotgun (WGS) entry which is preliminary data.</text>
</comment>
<dbReference type="RefSeq" id="WP_207542816.1">
    <property type="nucleotide sequence ID" value="NZ_JAFNAA010000052.1"/>
</dbReference>
<evidence type="ECO:0000313" key="1">
    <source>
        <dbReference type="EMBL" id="MBO1109891.1"/>
    </source>
</evidence>
<name>A0A8I1W9Q9_PLESH</name>
<organism evidence="1 2">
    <name type="scientific">Plesiomonas shigelloides</name>
    <name type="common">Aeromonas shigelloides</name>
    <dbReference type="NCBI Taxonomy" id="703"/>
    <lineage>
        <taxon>Bacteria</taxon>
        <taxon>Pseudomonadati</taxon>
        <taxon>Pseudomonadota</taxon>
        <taxon>Gammaproteobacteria</taxon>
        <taxon>Enterobacterales</taxon>
        <taxon>Enterobacteriaceae</taxon>
        <taxon>Plesiomonas</taxon>
    </lineage>
</organism>
<protein>
    <submittedName>
        <fullName evidence="1">Uncharacterized protein</fullName>
    </submittedName>
</protein>
<reference evidence="1" key="1">
    <citation type="submission" date="2021-03" db="EMBL/GenBank/DDBJ databases">
        <title>Plesiomonas shigelloides zfcc0051, isolated from zebrafish feces.</title>
        <authorList>
            <person name="Vanderhoek Z."/>
            <person name="Gaulke C."/>
        </authorList>
    </citation>
    <scope>NUCLEOTIDE SEQUENCE</scope>
    <source>
        <strain evidence="1">Zfcc0051</strain>
    </source>
</reference>
<sequence>MKEKVVNYIKQNLSHLERDTTTGGYSHLPKFQLTPRDFVAFAEKDLDAESIGPYQLVNATSNLKRAVDCQLDLLLSFLGLDGLYRQKHLGVDRKLGFFKEAGVFNARSLEKLNKFRNRLEHHYEVPNVQDVDAYFDVVSAFVTIGENLVSNLMSAYEVHLDNLLNTGLISKINFETPSIAIYLGDDVLEVNLDKSAKPKIEDIQLFAFLLRIHILLIHFFNGAITPEALISDLEKAI</sequence>